<organism evidence="1 2">
    <name type="scientific">Kitasatospora cystarginea</name>
    <dbReference type="NCBI Taxonomy" id="58350"/>
    <lineage>
        <taxon>Bacteria</taxon>
        <taxon>Bacillati</taxon>
        <taxon>Actinomycetota</taxon>
        <taxon>Actinomycetes</taxon>
        <taxon>Kitasatosporales</taxon>
        <taxon>Streptomycetaceae</taxon>
        <taxon>Kitasatospora</taxon>
    </lineage>
</organism>
<protein>
    <submittedName>
        <fullName evidence="1">Uncharacterized protein</fullName>
    </submittedName>
</protein>
<dbReference type="Proteomes" id="UP001500305">
    <property type="component" value="Unassembled WGS sequence"/>
</dbReference>
<gene>
    <name evidence="1" type="ORF">GCM10010430_06250</name>
</gene>
<keyword evidence="2" id="KW-1185">Reference proteome</keyword>
<dbReference type="RefSeq" id="WP_344634616.1">
    <property type="nucleotide sequence ID" value="NZ_BAAATR010000002.1"/>
</dbReference>
<evidence type="ECO:0000313" key="2">
    <source>
        <dbReference type="Proteomes" id="UP001500305"/>
    </source>
</evidence>
<evidence type="ECO:0000313" key="1">
    <source>
        <dbReference type="EMBL" id="GAA2229141.1"/>
    </source>
</evidence>
<sequence>MSTTSYAAPAKPSRPVRLGLRENRLQFTLPVIVNTCVGGLVGLERTTVPLIGADTFHLASDLAAFTRLRAL</sequence>
<accession>A0ABP5QCC8</accession>
<dbReference type="EMBL" id="BAAATR010000002">
    <property type="protein sequence ID" value="GAA2229141.1"/>
    <property type="molecule type" value="Genomic_DNA"/>
</dbReference>
<reference evidence="2" key="1">
    <citation type="journal article" date="2019" name="Int. J. Syst. Evol. Microbiol.">
        <title>The Global Catalogue of Microorganisms (GCM) 10K type strain sequencing project: providing services to taxonomists for standard genome sequencing and annotation.</title>
        <authorList>
            <consortium name="The Broad Institute Genomics Platform"/>
            <consortium name="The Broad Institute Genome Sequencing Center for Infectious Disease"/>
            <person name="Wu L."/>
            <person name="Ma J."/>
        </authorList>
    </citation>
    <scope>NUCLEOTIDE SEQUENCE [LARGE SCALE GENOMIC DNA]</scope>
    <source>
        <strain evidence="2">JCM 7356</strain>
    </source>
</reference>
<comment type="caution">
    <text evidence="1">The sequence shown here is derived from an EMBL/GenBank/DDBJ whole genome shotgun (WGS) entry which is preliminary data.</text>
</comment>
<name>A0ABP5QCC8_9ACTN</name>
<proteinExistence type="predicted"/>